<dbReference type="Gene3D" id="3.80.10.10">
    <property type="entry name" value="Ribonuclease Inhibitor"/>
    <property type="match status" value="3"/>
</dbReference>
<accession>A0AAD1X9L6</accession>
<proteinExistence type="predicted"/>
<dbReference type="Proteomes" id="UP001295684">
    <property type="component" value="Unassembled WGS sequence"/>
</dbReference>
<dbReference type="Pfam" id="PF13516">
    <property type="entry name" value="LRR_6"/>
    <property type="match status" value="4"/>
</dbReference>
<keyword evidence="2" id="KW-1185">Reference proteome</keyword>
<dbReference type="AlphaFoldDB" id="A0AAD1X9L6"/>
<name>A0AAD1X9L6_EUPCR</name>
<evidence type="ECO:0000313" key="2">
    <source>
        <dbReference type="Proteomes" id="UP001295684"/>
    </source>
</evidence>
<dbReference type="SMART" id="SM00368">
    <property type="entry name" value="LRR_RI"/>
    <property type="match status" value="5"/>
</dbReference>
<dbReference type="InterPro" id="IPR032675">
    <property type="entry name" value="LRR_dom_sf"/>
</dbReference>
<comment type="caution">
    <text evidence="1">The sequence shown here is derived from an EMBL/GenBank/DDBJ whole genome shotgun (WGS) entry which is preliminary data.</text>
</comment>
<gene>
    <name evidence="1" type="ORF">ECRASSUSDP1_LOCUS5167</name>
</gene>
<reference evidence="1" key="1">
    <citation type="submission" date="2023-07" db="EMBL/GenBank/DDBJ databases">
        <authorList>
            <consortium name="AG Swart"/>
            <person name="Singh M."/>
            <person name="Singh A."/>
            <person name="Seah K."/>
            <person name="Emmerich C."/>
        </authorList>
    </citation>
    <scope>NUCLEOTIDE SEQUENCE</scope>
    <source>
        <strain evidence="1">DP1</strain>
    </source>
</reference>
<evidence type="ECO:0000313" key="1">
    <source>
        <dbReference type="EMBL" id="CAI2363827.1"/>
    </source>
</evidence>
<dbReference type="PANTHER" id="PTHR24114:SF2">
    <property type="entry name" value="F-BOX DOMAIN-CONTAINING PROTEIN-RELATED"/>
    <property type="match status" value="1"/>
</dbReference>
<sequence>MERYCQPSGFPKLYKAPIKKRHPVNPYSSISRLSKVSTEYMNTRKSLRSSRDRIVELSRNHQRYKSPLATKKKSIFEENKADNIEHFKRMPLVRLSRNSQNESTAQTAFKTVKSCQNLPQSFMWDTCTNKKTFDSNSKNVIKIKMVNHHKFKGKEFKPKDTKFKKYLDEISSKIPAMESSPRRSFLKPIINRPIIPKNKGISPMKFLTKKKTNRRTHFDHKSIFKMANRFRKSRNDSSQNHVKSKLQSIEQAMTSEVTNGENQLSYNLDVSSSEYFTDSDDEMFDRDDIFIPHDEICALGIQEETITAIKKKVNNRELKLNNLSLGDEFIMSIANLLKKDNNLRSVQLSRNKIATKGAMAIMNKISNSLYFLDISCNPDIRKDAYKFLGRYVLKDYRKRITELDLEGNNLGDEALRIICDGLNGYSSVKCLNLSSNNITDSGCIYIKEMLEYNTSIHTLFLSWNEIKGEGIASISQSLKINNSVKVIDLSFNPLGHMYTQKYNGIVGFSNGLGENTSIVHIDLSFNGLTTEDCEILNEGLKKNNTILGIHMMGNSRGLDSKGFCSADIIPPSASHIYKRINKSLKAGEIHVKDLDLNLFTNCWVCEGWSPMTFRFRRDKSNLPHSKFKSTDDVLIHLSIDEFYPDLMRKDPENPDEYFITRMVPSKPIQFYFSVNGIARYRVDIENKSALASKYPGLKKVEHRGDSMPWRVNISPIGPQNTVKIDLDYLDSIYCRPRPPIYVPKEPEKPAPTPTWEQEKSVFKKYRVDNTKLLGKCFEFDWNCSKIENMIRDDSEKEKIKEFLQKNYRLMRECYRYYAGVNPCGILPCIGQNAFNELISSTRIVENKAMKLSDIDFEFIVTKSGHKKSEMNPERWLVRYQFMEIFVRIALHKYYKSKLVETPFEAIYNLWTLHLIPIFKKFDCHKWRLENLWNVECDEVLVKYKSILKDIFDRYSGKYTIPSKPKFMSIEEFIYLINDSGALRYEVGQGSSSIGCQFNLAMMTYVDEINSDKHLQMFYYEFLEAISRVACKIKIFPNIERYQNRSSSLNPITKTTPLQSPNKGDYFEKLESISEDSFPMNQAYEIDRYGISHIINVEKEPLYLKLEIFIKLCEFTILKNRNFYEIYDD</sequence>
<organism evidence="1 2">
    <name type="scientific">Euplotes crassus</name>
    <dbReference type="NCBI Taxonomy" id="5936"/>
    <lineage>
        <taxon>Eukaryota</taxon>
        <taxon>Sar</taxon>
        <taxon>Alveolata</taxon>
        <taxon>Ciliophora</taxon>
        <taxon>Intramacronucleata</taxon>
        <taxon>Spirotrichea</taxon>
        <taxon>Hypotrichia</taxon>
        <taxon>Euplotida</taxon>
        <taxon>Euplotidae</taxon>
        <taxon>Moneuplotes</taxon>
    </lineage>
</organism>
<dbReference type="SUPFAM" id="SSF52047">
    <property type="entry name" value="RNI-like"/>
    <property type="match status" value="1"/>
</dbReference>
<dbReference type="PANTHER" id="PTHR24114">
    <property type="entry name" value="LEUCINE RICH REPEAT FAMILY PROTEIN"/>
    <property type="match status" value="1"/>
</dbReference>
<dbReference type="InterPro" id="IPR052394">
    <property type="entry name" value="LRR-containing"/>
</dbReference>
<dbReference type="InterPro" id="IPR001611">
    <property type="entry name" value="Leu-rich_rpt"/>
</dbReference>
<dbReference type="EMBL" id="CAMPGE010004977">
    <property type="protein sequence ID" value="CAI2363827.1"/>
    <property type="molecule type" value="Genomic_DNA"/>
</dbReference>
<protein>
    <submittedName>
        <fullName evidence="1">Uncharacterized protein</fullName>
    </submittedName>
</protein>